<evidence type="ECO:0000313" key="2">
    <source>
        <dbReference type="Proteomes" id="UP000727506"/>
    </source>
</evidence>
<dbReference type="Proteomes" id="UP000727506">
    <property type="component" value="Unassembled WGS sequence"/>
</dbReference>
<gene>
    <name evidence="1" type="ORF">KH142_09410</name>
</gene>
<proteinExistence type="predicted"/>
<dbReference type="InterPro" id="IPR007554">
    <property type="entry name" value="Glycerophosphate_synth"/>
</dbReference>
<dbReference type="Gene3D" id="3.40.50.12580">
    <property type="match status" value="1"/>
</dbReference>
<dbReference type="Pfam" id="PF04464">
    <property type="entry name" value="Glyphos_transf"/>
    <property type="match status" value="1"/>
</dbReference>
<evidence type="ECO:0000313" key="1">
    <source>
        <dbReference type="EMBL" id="MBS6941661.1"/>
    </source>
</evidence>
<sequence>GDRRLITLMMKLDCDVAVTTLDDLENFYIKRSYVRKDIEYVYLFHHMTSAHLVASRESLDHYDAILCVGPHQKREYERMEELRAIRPRTLVECGYDLLDRQIAEYAARAKPAHARPVVLLAPSWQEDCILDICADDVIAPLLGRGYRVIVRPHPEYTKRYRARWEALQKRYEDVSSDELFFEQDFSSSDSIYDADVLITDWSSIACEFAFATLKPCVFVDTPMKTCNPHWQELGIEPTDITLRDRIGVSVPLDALSDIGDVVDDMVARPEAWRDAIEQTRAAMIYNLGRGGEVAGSYLLDRVLEKQSVREQEERHDR</sequence>
<protein>
    <submittedName>
        <fullName evidence="1">CDP-glycerol glycerophosphotransferase family protein</fullName>
    </submittedName>
</protein>
<reference evidence="1" key="1">
    <citation type="submission" date="2021-02" db="EMBL/GenBank/DDBJ databases">
        <title>Infant gut strain persistence is associated with maternal origin, phylogeny, and functional potential including surface adhesion and iron acquisition.</title>
        <authorList>
            <person name="Lou Y.C."/>
        </authorList>
    </citation>
    <scope>NUCLEOTIDE SEQUENCE</scope>
    <source>
        <strain evidence="1">L2_039_000G1_dasL2_039_000G1_concoct_11</strain>
    </source>
</reference>
<organism evidence="1 2">
    <name type="scientific">Slackia piriformis</name>
    <dbReference type="NCBI Taxonomy" id="626934"/>
    <lineage>
        <taxon>Bacteria</taxon>
        <taxon>Bacillati</taxon>
        <taxon>Actinomycetota</taxon>
        <taxon>Coriobacteriia</taxon>
        <taxon>Eggerthellales</taxon>
        <taxon>Eggerthellaceae</taxon>
        <taxon>Slackia</taxon>
    </lineage>
</organism>
<dbReference type="InterPro" id="IPR043148">
    <property type="entry name" value="TagF_C"/>
</dbReference>
<feature type="non-terminal residue" evidence="1">
    <location>
        <position position="1"/>
    </location>
</feature>
<dbReference type="AlphaFoldDB" id="A0A943V1V1"/>
<comment type="caution">
    <text evidence="1">The sequence shown here is derived from an EMBL/GenBank/DDBJ whole genome shotgun (WGS) entry which is preliminary data.</text>
</comment>
<dbReference type="GO" id="GO:0016020">
    <property type="term" value="C:membrane"/>
    <property type="evidence" value="ECO:0007669"/>
    <property type="project" value="InterPro"/>
</dbReference>
<accession>A0A943V1V1</accession>
<dbReference type="EMBL" id="JAGZSV010000258">
    <property type="protein sequence ID" value="MBS6941661.1"/>
    <property type="molecule type" value="Genomic_DNA"/>
</dbReference>
<name>A0A943V1V1_9ACTN</name>
<dbReference type="GO" id="GO:0047355">
    <property type="term" value="F:CDP-glycerol glycerophosphotransferase activity"/>
    <property type="evidence" value="ECO:0007669"/>
    <property type="project" value="InterPro"/>
</dbReference>